<feature type="transmembrane region" description="Helical" evidence="1">
    <location>
        <begin position="37"/>
        <end position="57"/>
    </location>
</feature>
<sequence length="328" mass="37507">MLPGPVLLPKRRHFRRNSNTVLPRQKIIDFLISRARITNFAFFLLAFLFLISVLFNIKHLVTTTPATTPQSISSTIGRTKIISSFDHLILVPCHAIWTGPSADLRGDENYWILEPYQRRSGRVEAFFQHILKAAELSLQDEHSLVIFSGGQTRNTATMTEGESYLQLALQADVFRTSFSFATPRATSENYALDSYQNLLFGVARFKEYTGRYPAKITVVGYAMKQRRFEHLHRQAIRWPINKFSYIGIDPVDGPEEGASAREGELQNGYLPYTDDLYGCHSQLLSKRLSRNPHMRFHSYFTSSPELSELLDFCPDNADASFDKKLPWS</sequence>
<dbReference type="PANTHER" id="PTHR28110:SF1">
    <property type="entry name" value="TRANSMEMBRANE PROTEIN"/>
    <property type="match status" value="1"/>
</dbReference>
<evidence type="ECO:0000313" key="2">
    <source>
        <dbReference type="EMBL" id="KAK7472970.1"/>
    </source>
</evidence>
<keyword evidence="3" id="KW-1185">Reference proteome</keyword>
<keyword evidence="1" id="KW-1133">Transmembrane helix</keyword>
<comment type="caution">
    <text evidence="2">The sequence shown here is derived from an EMBL/GenBank/DDBJ whole genome shotgun (WGS) entry which is preliminary data.</text>
</comment>
<proteinExistence type="predicted"/>
<gene>
    <name evidence="2" type="ORF">VKT23_001074</name>
</gene>
<evidence type="ECO:0000256" key="1">
    <source>
        <dbReference type="SAM" id="Phobius"/>
    </source>
</evidence>
<keyword evidence="1" id="KW-0812">Transmembrane</keyword>
<evidence type="ECO:0000313" key="3">
    <source>
        <dbReference type="Proteomes" id="UP001498398"/>
    </source>
</evidence>
<reference evidence="2 3" key="1">
    <citation type="submission" date="2024-01" db="EMBL/GenBank/DDBJ databases">
        <title>A draft genome for the cacao thread blight pathogen Marasmiellus scandens.</title>
        <authorList>
            <person name="Baruah I.K."/>
            <person name="Leung J."/>
            <person name="Bukari Y."/>
            <person name="Amoako-Attah I."/>
            <person name="Meinhardt L.W."/>
            <person name="Bailey B.A."/>
            <person name="Cohen S.P."/>
        </authorList>
    </citation>
    <scope>NUCLEOTIDE SEQUENCE [LARGE SCALE GENOMIC DNA]</scope>
    <source>
        <strain evidence="2 3">GH-19</strain>
    </source>
</reference>
<evidence type="ECO:0008006" key="4">
    <source>
        <dbReference type="Google" id="ProtNLM"/>
    </source>
</evidence>
<dbReference type="InterPro" id="IPR055323">
    <property type="entry name" value="C57A10.07/YOR238W"/>
</dbReference>
<protein>
    <recommendedName>
        <fullName evidence="4">DUF218 domain-containing protein</fullName>
    </recommendedName>
</protein>
<dbReference type="Proteomes" id="UP001498398">
    <property type="component" value="Unassembled WGS sequence"/>
</dbReference>
<keyword evidence="1" id="KW-0472">Membrane</keyword>
<organism evidence="2 3">
    <name type="scientific">Marasmiellus scandens</name>
    <dbReference type="NCBI Taxonomy" id="2682957"/>
    <lineage>
        <taxon>Eukaryota</taxon>
        <taxon>Fungi</taxon>
        <taxon>Dikarya</taxon>
        <taxon>Basidiomycota</taxon>
        <taxon>Agaricomycotina</taxon>
        <taxon>Agaricomycetes</taxon>
        <taxon>Agaricomycetidae</taxon>
        <taxon>Agaricales</taxon>
        <taxon>Marasmiineae</taxon>
        <taxon>Omphalotaceae</taxon>
        <taxon>Marasmiellus</taxon>
    </lineage>
</organism>
<name>A0ABR1K974_9AGAR</name>
<dbReference type="PANTHER" id="PTHR28110">
    <property type="entry name" value="TRANSMEMBRANE PROTEIN"/>
    <property type="match status" value="1"/>
</dbReference>
<dbReference type="EMBL" id="JBANRG010000001">
    <property type="protein sequence ID" value="KAK7472970.1"/>
    <property type="molecule type" value="Genomic_DNA"/>
</dbReference>
<accession>A0ABR1K974</accession>